<dbReference type="Proteomes" id="UP000542210">
    <property type="component" value="Unassembled WGS sequence"/>
</dbReference>
<organism evidence="2 3">
    <name type="scientific">Sphaerisporangium siamense</name>
    <dbReference type="NCBI Taxonomy" id="795645"/>
    <lineage>
        <taxon>Bacteria</taxon>
        <taxon>Bacillati</taxon>
        <taxon>Actinomycetota</taxon>
        <taxon>Actinomycetes</taxon>
        <taxon>Streptosporangiales</taxon>
        <taxon>Streptosporangiaceae</taxon>
        <taxon>Sphaerisporangium</taxon>
    </lineage>
</organism>
<keyword evidence="3" id="KW-1185">Reference proteome</keyword>
<keyword evidence="1" id="KW-0812">Transmembrane</keyword>
<feature type="transmembrane region" description="Helical" evidence="1">
    <location>
        <begin position="38"/>
        <end position="57"/>
    </location>
</feature>
<gene>
    <name evidence="2" type="ORF">BJ982_004108</name>
</gene>
<sequence length="83" mass="8252">MIVSFRLPRISLGTASNLVGLLGLAAIAVAVGGLTGSAWWAVLVGGVEALGVAYLAGISAQAAEPIRGQAEPDLPRRATAKAA</sequence>
<evidence type="ECO:0000313" key="2">
    <source>
        <dbReference type="EMBL" id="MBB4702564.1"/>
    </source>
</evidence>
<protein>
    <submittedName>
        <fullName evidence="2">Uncharacterized protein</fullName>
    </submittedName>
</protein>
<accession>A0A7W7GBL8</accession>
<evidence type="ECO:0000313" key="3">
    <source>
        <dbReference type="Proteomes" id="UP000542210"/>
    </source>
</evidence>
<keyword evidence="1" id="KW-0472">Membrane</keyword>
<comment type="caution">
    <text evidence="2">The sequence shown here is derived from an EMBL/GenBank/DDBJ whole genome shotgun (WGS) entry which is preliminary data.</text>
</comment>
<dbReference type="EMBL" id="JACHND010000001">
    <property type="protein sequence ID" value="MBB4702564.1"/>
    <property type="molecule type" value="Genomic_DNA"/>
</dbReference>
<proteinExistence type="predicted"/>
<name>A0A7W7GBL8_9ACTN</name>
<feature type="transmembrane region" description="Helical" evidence="1">
    <location>
        <begin position="12"/>
        <end position="32"/>
    </location>
</feature>
<dbReference type="RefSeq" id="WP_184882427.1">
    <property type="nucleotide sequence ID" value="NZ_BOOV01000033.1"/>
</dbReference>
<keyword evidence="1" id="KW-1133">Transmembrane helix</keyword>
<reference evidence="2 3" key="1">
    <citation type="submission" date="2020-08" db="EMBL/GenBank/DDBJ databases">
        <title>Sequencing the genomes of 1000 actinobacteria strains.</title>
        <authorList>
            <person name="Klenk H.-P."/>
        </authorList>
    </citation>
    <scope>NUCLEOTIDE SEQUENCE [LARGE SCALE GENOMIC DNA]</scope>
    <source>
        <strain evidence="2 3">DSM 45784</strain>
    </source>
</reference>
<dbReference type="AlphaFoldDB" id="A0A7W7GBL8"/>
<evidence type="ECO:0000256" key="1">
    <source>
        <dbReference type="SAM" id="Phobius"/>
    </source>
</evidence>